<dbReference type="Gene3D" id="2.40.320.10">
    <property type="entry name" value="Hypothetical Protein Pfu-838710-001"/>
    <property type="match status" value="1"/>
</dbReference>
<dbReference type="SUPFAM" id="SSF55154">
    <property type="entry name" value="CYTH-like phosphatases"/>
    <property type="match status" value="1"/>
</dbReference>
<dbReference type="InterPro" id="IPR012042">
    <property type="entry name" value="NeuTTM/CthTTM-like"/>
</dbReference>
<protein>
    <submittedName>
        <fullName evidence="2">Adenylate cyclase</fullName>
    </submittedName>
</protein>
<evidence type="ECO:0000313" key="2">
    <source>
        <dbReference type="EMBL" id="OZG67952.1"/>
    </source>
</evidence>
<dbReference type="PANTHER" id="PTHR40114:SF1">
    <property type="entry name" value="SLR0698 PROTEIN"/>
    <property type="match status" value="1"/>
</dbReference>
<dbReference type="Proteomes" id="UP000216451">
    <property type="component" value="Unassembled WGS sequence"/>
</dbReference>
<comment type="caution">
    <text evidence="2">The sequence shown here is derived from an EMBL/GenBank/DDBJ whole genome shotgun (WGS) entry which is preliminary data.</text>
</comment>
<feature type="domain" description="CYTH" evidence="1">
    <location>
        <begin position="7"/>
        <end position="177"/>
    </location>
</feature>
<proteinExistence type="predicted"/>
<reference evidence="2 3" key="1">
    <citation type="journal article" date="2017" name="BMC Genomics">
        <title>Comparative genomic and phylogenomic analyses of the Bifidobacteriaceae family.</title>
        <authorList>
            <person name="Lugli G.A."/>
            <person name="Milani C."/>
            <person name="Turroni F."/>
            <person name="Duranti S."/>
            <person name="Mancabelli L."/>
            <person name="Mangifesta M."/>
            <person name="Ferrario C."/>
            <person name="Modesto M."/>
            <person name="Mattarelli P."/>
            <person name="Jiri K."/>
            <person name="van Sinderen D."/>
            <person name="Ventura M."/>
        </authorList>
    </citation>
    <scope>NUCLEOTIDE SEQUENCE [LARGE SCALE GENOMIC DNA]</scope>
    <source>
        <strain evidence="2 3">LMG 28769</strain>
    </source>
</reference>
<sequence>MREDMSDFEYERRFFCREFPDTLNDGDAPILIIQSYYVHRDNFALRVRIQAHGLTLEMNESIDPQKVLFRYRDAFTEAFVTVKGPAVGGTRYEAERDIDPGIAAELIARGGIPIIKNRYSVWIAEDGWDVDIFGAQNGPLIVAEAERSGPVTNLVIPRFCISEITDDARFSNDGLAERPYSTWKDEFEMELATRGPRFMQNFGENTTFEH</sequence>
<dbReference type="SMART" id="SM01118">
    <property type="entry name" value="CYTH"/>
    <property type="match status" value="1"/>
</dbReference>
<keyword evidence="3" id="KW-1185">Reference proteome</keyword>
<evidence type="ECO:0000313" key="3">
    <source>
        <dbReference type="Proteomes" id="UP000216451"/>
    </source>
</evidence>
<dbReference type="GeneID" id="98295270"/>
<dbReference type="EMBL" id="MWXA01000003">
    <property type="protein sequence ID" value="OZG67952.1"/>
    <property type="molecule type" value="Genomic_DNA"/>
</dbReference>
<evidence type="ECO:0000259" key="1">
    <source>
        <dbReference type="SMART" id="SM01118"/>
    </source>
</evidence>
<dbReference type="OrthoDB" id="9805588at2"/>
<dbReference type="PANTHER" id="PTHR40114">
    <property type="entry name" value="SLR0698 PROTEIN"/>
    <property type="match status" value="1"/>
</dbReference>
<name>A0A261G948_9BIFI</name>
<organism evidence="2 3">
    <name type="scientific">Bifidobacterium aquikefiri</name>
    <dbReference type="NCBI Taxonomy" id="1653207"/>
    <lineage>
        <taxon>Bacteria</taxon>
        <taxon>Bacillati</taxon>
        <taxon>Actinomycetota</taxon>
        <taxon>Actinomycetes</taxon>
        <taxon>Bifidobacteriales</taxon>
        <taxon>Bifidobacteriaceae</taxon>
        <taxon>Bifidobacterium</taxon>
    </lineage>
</organism>
<dbReference type="InterPro" id="IPR023577">
    <property type="entry name" value="CYTH_domain"/>
</dbReference>
<dbReference type="InterPro" id="IPR033469">
    <property type="entry name" value="CYTH-like_dom_sf"/>
</dbReference>
<dbReference type="AlphaFoldDB" id="A0A261G948"/>
<gene>
    <name evidence="2" type="ORF">BAQU_0597</name>
</gene>
<accession>A0A261G948</accession>
<dbReference type="RefSeq" id="WP_094692563.1">
    <property type="nucleotide sequence ID" value="NZ_JBDNKC010000003.1"/>
</dbReference>
<dbReference type="PIRSF" id="PIRSF016487">
    <property type="entry name" value="CYTH_UCP016487"/>
    <property type="match status" value="1"/>
</dbReference>